<keyword evidence="4" id="KW-1185">Reference proteome</keyword>
<evidence type="ECO:0000313" key="4">
    <source>
        <dbReference type="Proteomes" id="UP000095283"/>
    </source>
</evidence>
<name>A0A1I7XP64_HETBA</name>
<feature type="domain" description="RRM" evidence="3">
    <location>
        <begin position="19"/>
        <end position="88"/>
    </location>
</feature>
<feature type="compositionally biased region" description="Low complexity" evidence="2">
    <location>
        <begin position="96"/>
        <end position="110"/>
    </location>
</feature>
<feature type="region of interest" description="Disordered" evidence="2">
    <location>
        <begin position="158"/>
        <end position="178"/>
    </location>
</feature>
<reference evidence="5" key="1">
    <citation type="submission" date="2016-11" db="UniProtKB">
        <authorList>
            <consortium name="WormBaseParasite"/>
        </authorList>
    </citation>
    <scope>IDENTIFICATION</scope>
</reference>
<dbReference type="SUPFAM" id="SSF54928">
    <property type="entry name" value="RNA-binding domain, RBD"/>
    <property type="match status" value="1"/>
</dbReference>
<accession>A0A1I7XP64</accession>
<protein>
    <submittedName>
        <fullName evidence="5">RRM domain-containing protein</fullName>
    </submittedName>
</protein>
<dbReference type="InterPro" id="IPR000504">
    <property type="entry name" value="RRM_dom"/>
</dbReference>
<dbReference type="InterPro" id="IPR012677">
    <property type="entry name" value="Nucleotide-bd_a/b_plait_sf"/>
</dbReference>
<evidence type="ECO:0000256" key="2">
    <source>
        <dbReference type="SAM" id="MobiDB-lite"/>
    </source>
</evidence>
<dbReference type="AlphaFoldDB" id="A0A1I7XP64"/>
<feature type="region of interest" description="Disordered" evidence="2">
    <location>
        <begin position="95"/>
        <end position="131"/>
    </location>
</feature>
<dbReference type="PROSITE" id="PS50102">
    <property type="entry name" value="RRM"/>
    <property type="match status" value="1"/>
</dbReference>
<evidence type="ECO:0000313" key="5">
    <source>
        <dbReference type="WBParaSite" id="Hba_19572"/>
    </source>
</evidence>
<organism evidence="4 5">
    <name type="scientific">Heterorhabditis bacteriophora</name>
    <name type="common">Entomopathogenic nematode worm</name>
    <dbReference type="NCBI Taxonomy" id="37862"/>
    <lineage>
        <taxon>Eukaryota</taxon>
        <taxon>Metazoa</taxon>
        <taxon>Ecdysozoa</taxon>
        <taxon>Nematoda</taxon>
        <taxon>Chromadorea</taxon>
        <taxon>Rhabditida</taxon>
        <taxon>Rhabditina</taxon>
        <taxon>Rhabditomorpha</taxon>
        <taxon>Strongyloidea</taxon>
        <taxon>Heterorhabditidae</taxon>
        <taxon>Heterorhabditis</taxon>
    </lineage>
</organism>
<dbReference type="Proteomes" id="UP000095283">
    <property type="component" value="Unplaced"/>
</dbReference>
<dbReference type="InterPro" id="IPR035979">
    <property type="entry name" value="RBD_domain_sf"/>
</dbReference>
<feature type="compositionally biased region" description="Basic and acidic residues" evidence="2">
    <location>
        <begin position="158"/>
        <end position="169"/>
    </location>
</feature>
<evidence type="ECO:0000259" key="3">
    <source>
        <dbReference type="PROSITE" id="PS50102"/>
    </source>
</evidence>
<dbReference type="GO" id="GO:0003723">
    <property type="term" value="F:RNA binding"/>
    <property type="evidence" value="ECO:0007669"/>
    <property type="project" value="UniProtKB-UniRule"/>
</dbReference>
<dbReference type="Pfam" id="PF00076">
    <property type="entry name" value="RRM_1"/>
    <property type="match status" value="1"/>
</dbReference>
<sequence>MVAVSSPSNKSTVMGRESRHVYVSGLPETVTDEKINGFFSIYGRVHQIERSADGVVVSFMDVRSAQKAHAGDHRLEPGIPFRITFHEPGTKNGLMTSSSISTGGSNGTVSPKSIEVPRRRTPSPRGNKDSNRHIFKLKNILHDCQLRVSSSAALKRIIRSDPHRREQGRSPENSSSTAVACSSGLQGVYVERLPPRSDGTVKESIRDALKKHGRIVDISIEGDGDARKALVIFQSNCKFSTAVRVLFCASIVFAVPLIGFNEERHVGNDAVRHGLAIFDLLSRPTSVAKDQANHTRVVLMKNQRSL</sequence>
<proteinExistence type="predicted"/>
<dbReference type="Gene3D" id="3.30.70.330">
    <property type="match status" value="1"/>
</dbReference>
<keyword evidence="1" id="KW-0694">RNA-binding</keyword>
<evidence type="ECO:0000256" key="1">
    <source>
        <dbReference type="PROSITE-ProRule" id="PRU00176"/>
    </source>
</evidence>
<dbReference type="WBParaSite" id="Hba_19572">
    <property type="protein sequence ID" value="Hba_19572"/>
    <property type="gene ID" value="Hba_19572"/>
</dbReference>